<evidence type="ECO:0000313" key="4">
    <source>
        <dbReference type="Proteomes" id="UP000521943"/>
    </source>
</evidence>
<comment type="caution">
    <text evidence="3">The sequence shown here is derived from an EMBL/GenBank/DDBJ whole genome shotgun (WGS) entry which is preliminary data.</text>
</comment>
<dbReference type="EMBL" id="JACGCI010000083">
    <property type="protein sequence ID" value="KAF6747224.1"/>
    <property type="molecule type" value="Genomic_DNA"/>
</dbReference>
<feature type="compositionally biased region" description="Low complexity" evidence="2">
    <location>
        <begin position="417"/>
        <end position="431"/>
    </location>
</feature>
<keyword evidence="4" id="KW-1185">Reference proteome</keyword>
<proteinExistence type="predicted"/>
<dbReference type="OrthoDB" id="3059385at2759"/>
<feature type="region of interest" description="Disordered" evidence="2">
    <location>
        <begin position="220"/>
        <end position="339"/>
    </location>
</feature>
<feature type="compositionally biased region" description="Polar residues" evidence="2">
    <location>
        <begin position="269"/>
        <end position="280"/>
    </location>
</feature>
<dbReference type="Proteomes" id="UP000521943">
    <property type="component" value="Unassembled WGS sequence"/>
</dbReference>
<feature type="compositionally biased region" description="Pro residues" evidence="2">
    <location>
        <begin position="383"/>
        <end position="394"/>
    </location>
</feature>
<keyword evidence="1" id="KW-0175">Coiled coil</keyword>
<feature type="compositionally biased region" description="Basic and acidic residues" evidence="2">
    <location>
        <begin position="231"/>
        <end position="247"/>
    </location>
</feature>
<feature type="region of interest" description="Disordered" evidence="2">
    <location>
        <begin position="354"/>
        <end position="485"/>
    </location>
</feature>
<evidence type="ECO:0000256" key="1">
    <source>
        <dbReference type="SAM" id="Coils"/>
    </source>
</evidence>
<organism evidence="3 4">
    <name type="scientific">Ephemerocybe angulata</name>
    <dbReference type="NCBI Taxonomy" id="980116"/>
    <lineage>
        <taxon>Eukaryota</taxon>
        <taxon>Fungi</taxon>
        <taxon>Dikarya</taxon>
        <taxon>Basidiomycota</taxon>
        <taxon>Agaricomycotina</taxon>
        <taxon>Agaricomycetes</taxon>
        <taxon>Agaricomycetidae</taxon>
        <taxon>Agaricales</taxon>
        <taxon>Agaricineae</taxon>
        <taxon>Psathyrellaceae</taxon>
        <taxon>Ephemerocybe</taxon>
    </lineage>
</organism>
<name>A0A8H6HI61_9AGAR</name>
<reference evidence="3 4" key="1">
    <citation type="submission" date="2020-07" db="EMBL/GenBank/DDBJ databases">
        <title>Comparative genomics of pyrophilous fungi reveals a link between fire events and developmental genes.</title>
        <authorList>
            <consortium name="DOE Joint Genome Institute"/>
            <person name="Steindorff A.S."/>
            <person name="Carver A."/>
            <person name="Calhoun S."/>
            <person name="Stillman K."/>
            <person name="Liu H."/>
            <person name="Lipzen A."/>
            <person name="Pangilinan J."/>
            <person name="Labutti K."/>
            <person name="Bruns T.D."/>
            <person name="Grigoriev I.V."/>
        </authorList>
    </citation>
    <scope>NUCLEOTIDE SEQUENCE [LARGE SCALE GENOMIC DNA]</scope>
    <source>
        <strain evidence="3 4">CBS 144469</strain>
    </source>
</reference>
<feature type="non-terminal residue" evidence="3">
    <location>
        <position position="739"/>
    </location>
</feature>
<protein>
    <submittedName>
        <fullName evidence="3">Uncharacterized protein</fullName>
    </submittedName>
</protein>
<feature type="compositionally biased region" description="Low complexity" evidence="2">
    <location>
        <begin position="306"/>
        <end position="319"/>
    </location>
</feature>
<feature type="compositionally biased region" description="Polar residues" evidence="2">
    <location>
        <begin position="250"/>
        <end position="260"/>
    </location>
</feature>
<feature type="coiled-coil region" evidence="1">
    <location>
        <begin position="84"/>
        <end position="111"/>
    </location>
</feature>
<feature type="compositionally biased region" description="Basic and acidic residues" evidence="2">
    <location>
        <begin position="453"/>
        <end position="485"/>
    </location>
</feature>
<evidence type="ECO:0000256" key="2">
    <source>
        <dbReference type="SAM" id="MobiDB-lite"/>
    </source>
</evidence>
<gene>
    <name evidence="3" type="ORF">DFP72DRAFT_822005</name>
</gene>
<accession>A0A8H6HI61</accession>
<dbReference type="AlphaFoldDB" id="A0A8H6HI61"/>
<evidence type="ECO:0000313" key="3">
    <source>
        <dbReference type="EMBL" id="KAF6747224.1"/>
    </source>
</evidence>
<feature type="compositionally biased region" description="Polar residues" evidence="2">
    <location>
        <begin position="432"/>
        <end position="443"/>
    </location>
</feature>
<sequence>QIKSWFYNRTAPTRAGKPRIEFNLGVPGGARRLTEIQVYSKLYYETRLKEKVDEALRDIPSRDHLAIRLRYTQEAYTAEPPTVKQAVRQEMKKLQEERDEAHETLTKMITNGVNQQTPVEYAKVLAIVPDILQSFFDMLSERTGWSWTVVGGGPDPTKTNGAIKTVSMNSGETPDGQFFSQWNEKWDAETVPSFKTFCHIVHPLQIVESSVVSQEALIRSGRQSEQQKGAVEGEREKEAEQGEKGKETVSGPQTSESSAITPGADEPNPSATQNKSSNHVTPGIEPGPRDPVHGVTPGPSDAHIEPQSPSRNGSNPGPSDVQIKPGPADQAAIRTEWSDLAELGKETARVMAERAREQAKLGSDWDDLNAGGENVDDYAQMVPPQPVRYLPPPNSGATTVTEHPTPDSPPQPNPLVSGHAPGPAPAHSGPPNAQTTMMATNKDPNPPGNVDANPERSDARDAAGTKRKGDDKGSAEEEGRGKRARKLTRELGDWIEAVREYLMVGVDCEEWRSCVQAWCLFENSTVVPGTKPRLGGTPHRPAIVTKWLKEKRLDDIPVINDQEAYAREWITWWNAMQPQARRADGEGAMPLPLTNEMKTAMACLRKAGSGGISTALVSLKWWWTPSEQDGRWKEAVIDMSNCFAMFNGGLIRRSLLTHGSERQSDIRRRLDVELELQYHYDIHIPLGHSVSHLFFVLGDIHLPICRGTCGMFLISCLPTHHLRPGVDRDISRCSSQKSN</sequence>